<reference evidence="1 2" key="1">
    <citation type="submission" date="2016-09" db="EMBL/GenBank/DDBJ databases">
        <title>Extensive genetic diversity and differential bi-allelic expression allows diatom success in the polar Southern Ocean.</title>
        <authorList>
            <consortium name="DOE Joint Genome Institute"/>
            <person name="Mock T."/>
            <person name="Otillar R.P."/>
            <person name="Strauss J."/>
            <person name="Dupont C."/>
            <person name="Frickenhaus S."/>
            <person name="Maumus F."/>
            <person name="Mcmullan M."/>
            <person name="Sanges R."/>
            <person name="Schmutz J."/>
            <person name="Toseland A."/>
            <person name="Valas R."/>
            <person name="Veluchamy A."/>
            <person name="Ward B.J."/>
            <person name="Allen A."/>
            <person name="Barry K."/>
            <person name="Falciatore A."/>
            <person name="Ferrante M."/>
            <person name="Fortunato A.E."/>
            <person name="Gloeckner G."/>
            <person name="Gruber A."/>
            <person name="Hipkin R."/>
            <person name="Janech M."/>
            <person name="Kroth P."/>
            <person name="Leese F."/>
            <person name="Lindquist E."/>
            <person name="Lyon B.R."/>
            <person name="Martin J."/>
            <person name="Mayer C."/>
            <person name="Parker M."/>
            <person name="Quesneville H."/>
            <person name="Raymond J."/>
            <person name="Uhlig C."/>
            <person name="Valentin K.U."/>
            <person name="Worden A.Z."/>
            <person name="Armbrust E.V."/>
            <person name="Bowler C."/>
            <person name="Green B."/>
            <person name="Moulton V."/>
            <person name="Van Oosterhout C."/>
            <person name="Grigoriev I."/>
        </authorList>
    </citation>
    <scope>NUCLEOTIDE SEQUENCE [LARGE SCALE GENOMIC DNA]</scope>
    <source>
        <strain evidence="1 2">CCMP1102</strain>
    </source>
</reference>
<evidence type="ECO:0000313" key="2">
    <source>
        <dbReference type="Proteomes" id="UP000095751"/>
    </source>
</evidence>
<evidence type="ECO:0000313" key="1">
    <source>
        <dbReference type="EMBL" id="OEU07529.1"/>
    </source>
</evidence>
<dbReference type="AlphaFoldDB" id="A0A1E7ENI6"/>
<dbReference type="Gene3D" id="2.60.120.620">
    <property type="entry name" value="q2cbj1_9rhob like domain"/>
    <property type="match status" value="1"/>
</dbReference>
<keyword evidence="2" id="KW-1185">Reference proteome</keyword>
<dbReference type="KEGG" id="fcy:FRACYDRAFT_197593"/>
<sequence length="275" mass="31827">MSRPIIQESNIILSRSYDTIKKEISKNVLRHKLQKLRHLVLPGVISTKYLDNEIFYPMHQQQLFQPQTVTYNGGIANVKKWKISSYLEVMEGGVPCTNPNLKLLEIFRPLLETCDDLFLVWYKQQHACNSNSNNKQQQQNQNRRRTCQRLMTFVTRYTPVPGEQALLKHIDGAGKVDGSCVIALPVDKWSAPYDVNSFEGHGGGLTFWDGKEPKNNKAPQKFRPREIHYETRSGDIAFIDRAVWHQADPITKGTRWALVIFYKVMYEDDDNDNDE</sequence>
<gene>
    <name evidence="1" type="ORF">FRACYDRAFT_197593</name>
</gene>
<dbReference type="Proteomes" id="UP000095751">
    <property type="component" value="Unassembled WGS sequence"/>
</dbReference>
<dbReference type="OrthoDB" id="411867at2759"/>
<organism evidence="1 2">
    <name type="scientific">Fragilariopsis cylindrus CCMP1102</name>
    <dbReference type="NCBI Taxonomy" id="635003"/>
    <lineage>
        <taxon>Eukaryota</taxon>
        <taxon>Sar</taxon>
        <taxon>Stramenopiles</taxon>
        <taxon>Ochrophyta</taxon>
        <taxon>Bacillariophyta</taxon>
        <taxon>Bacillariophyceae</taxon>
        <taxon>Bacillariophycidae</taxon>
        <taxon>Bacillariales</taxon>
        <taxon>Bacillariaceae</taxon>
        <taxon>Fragilariopsis</taxon>
    </lineage>
</organism>
<accession>A0A1E7ENI6</accession>
<proteinExistence type="predicted"/>
<protein>
    <recommendedName>
        <fullName evidence="3">Prolyl 4-hydroxylase alpha subunit Fe(2+) 2OG dioxygenase domain-containing protein</fullName>
    </recommendedName>
</protein>
<dbReference type="EMBL" id="KV784385">
    <property type="protein sequence ID" value="OEU07529.1"/>
    <property type="molecule type" value="Genomic_DNA"/>
</dbReference>
<dbReference type="InParanoid" id="A0A1E7ENI6"/>
<evidence type="ECO:0008006" key="3">
    <source>
        <dbReference type="Google" id="ProtNLM"/>
    </source>
</evidence>
<name>A0A1E7ENI6_9STRA</name>